<feature type="binding site" evidence="7">
    <location>
        <position position="129"/>
    </location>
    <ligand>
        <name>(2S)-2-hydroxy-3-oxobutyl phosphate</name>
        <dbReference type="ChEBI" id="CHEBI:58830"/>
    </ligand>
</feature>
<dbReference type="NCBIfam" id="TIGR00114">
    <property type="entry name" value="lumazine-synth"/>
    <property type="match status" value="1"/>
</dbReference>
<keyword evidence="5 7" id="KW-0808">Transferase</keyword>
<evidence type="ECO:0000256" key="5">
    <source>
        <dbReference type="ARBA" id="ARBA00022679"/>
    </source>
</evidence>
<keyword evidence="4 7" id="KW-0686">Riboflavin biosynthesis</keyword>
<feature type="binding site" evidence="7">
    <location>
        <position position="25"/>
    </location>
    <ligand>
        <name>5-amino-6-(D-ribitylamino)uracil</name>
        <dbReference type="ChEBI" id="CHEBI:15934"/>
    </ligand>
</feature>
<dbReference type="HAMAP" id="MF_00178">
    <property type="entry name" value="Lumazine_synth"/>
    <property type="match status" value="1"/>
</dbReference>
<reference evidence="8" key="1">
    <citation type="submission" date="2020-02" db="EMBL/GenBank/DDBJ databases">
        <authorList>
            <person name="Meier V. D."/>
        </authorList>
    </citation>
    <scope>NUCLEOTIDE SEQUENCE</scope>
    <source>
        <strain evidence="8">AVDCRST_MAG42</strain>
    </source>
</reference>
<dbReference type="GO" id="GO:0005829">
    <property type="term" value="C:cytosol"/>
    <property type="evidence" value="ECO:0007669"/>
    <property type="project" value="TreeGrafter"/>
</dbReference>
<dbReference type="GO" id="GO:0000906">
    <property type="term" value="F:6,7-dimethyl-8-ribityllumazine synthase activity"/>
    <property type="evidence" value="ECO:0007669"/>
    <property type="project" value="UniProtKB-UniRule"/>
</dbReference>
<dbReference type="GO" id="GO:0009231">
    <property type="term" value="P:riboflavin biosynthetic process"/>
    <property type="evidence" value="ECO:0007669"/>
    <property type="project" value="UniProtKB-UniRule"/>
</dbReference>
<organism evidence="8">
    <name type="scientific">uncultured Chthoniobacterales bacterium</name>
    <dbReference type="NCBI Taxonomy" id="1836801"/>
    <lineage>
        <taxon>Bacteria</taxon>
        <taxon>Pseudomonadati</taxon>
        <taxon>Verrucomicrobiota</taxon>
        <taxon>Spartobacteria</taxon>
        <taxon>Chthoniobacterales</taxon>
        <taxon>environmental samples</taxon>
    </lineage>
</organism>
<evidence type="ECO:0000256" key="7">
    <source>
        <dbReference type="HAMAP-Rule" id="MF_00178"/>
    </source>
</evidence>
<feature type="binding site" evidence="7">
    <location>
        <begin position="82"/>
        <end position="84"/>
    </location>
    <ligand>
        <name>5-amino-6-(D-ribitylamino)uracil</name>
        <dbReference type="ChEBI" id="CHEBI:15934"/>
    </ligand>
</feature>
<dbReference type="InterPro" id="IPR036467">
    <property type="entry name" value="LS/RS_sf"/>
</dbReference>
<feature type="binding site" evidence="7">
    <location>
        <begin position="87"/>
        <end position="88"/>
    </location>
    <ligand>
        <name>(2S)-2-hydroxy-3-oxobutyl phosphate</name>
        <dbReference type="ChEBI" id="CHEBI:58830"/>
    </ligand>
</feature>
<comment type="function">
    <text evidence="7">Catalyzes the formation of 6,7-dimethyl-8-ribityllumazine by condensation of 5-amino-6-(D-ribitylamino)uracil with 3,4-dihydroxy-2-butanone 4-phosphate. This is the penultimate step in the biosynthesis of riboflavin.</text>
</comment>
<proteinExistence type="inferred from homology"/>
<dbReference type="UniPathway" id="UPA00275">
    <property type="reaction ID" value="UER00404"/>
</dbReference>
<feature type="binding site" evidence="7">
    <location>
        <position position="115"/>
    </location>
    <ligand>
        <name>5-amino-6-(D-ribitylamino)uracil</name>
        <dbReference type="ChEBI" id="CHEBI:15934"/>
    </ligand>
</feature>
<dbReference type="EMBL" id="CADCTA010000001">
    <property type="protein sequence ID" value="CAA9209012.1"/>
    <property type="molecule type" value="Genomic_DNA"/>
</dbReference>
<comment type="pathway">
    <text evidence="1 7">Cofactor biosynthesis; riboflavin biosynthesis; riboflavin from 2-hydroxy-3-oxobutyl phosphate and 5-amino-6-(D-ribitylamino)uracil: step 1/2.</text>
</comment>
<evidence type="ECO:0000256" key="2">
    <source>
        <dbReference type="ARBA" id="ARBA00007424"/>
    </source>
</evidence>
<dbReference type="AlphaFoldDB" id="A0A6J4GY03"/>
<feature type="binding site" evidence="7">
    <location>
        <begin position="58"/>
        <end position="60"/>
    </location>
    <ligand>
        <name>5-amino-6-(D-ribitylamino)uracil</name>
        <dbReference type="ChEBI" id="CHEBI:15934"/>
    </ligand>
</feature>
<dbReference type="EC" id="2.5.1.78" evidence="3 7"/>
<dbReference type="Pfam" id="PF00885">
    <property type="entry name" value="DMRL_synthase"/>
    <property type="match status" value="1"/>
</dbReference>
<comment type="catalytic activity">
    <reaction evidence="6 7">
        <text>(2S)-2-hydroxy-3-oxobutyl phosphate + 5-amino-6-(D-ribitylamino)uracil = 6,7-dimethyl-8-(1-D-ribityl)lumazine + phosphate + 2 H2O + H(+)</text>
        <dbReference type="Rhea" id="RHEA:26152"/>
        <dbReference type="ChEBI" id="CHEBI:15377"/>
        <dbReference type="ChEBI" id="CHEBI:15378"/>
        <dbReference type="ChEBI" id="CHEBI:15934"/>
        <dbReference type="ChEBI" id="CHEBI:43474"/>
        <dbReference type="ChEBI" id="CHEBI:58201"/>
        <dbReference type="ChEBI" id="CHEBI:58830"/>
        <dbReference type="EC" id="2.5.1.78"/>
    </reaction>
</comment>
<accession>A0A6J4GY03</accession>
<dbReference type="InterPro" id="IPR002180">
    <property type="entry name" value="LS/RS"/>
</dbReference>
<dbReference type="InterPro" id="IPR034964">
    <property type="entry name" value="LS"/>
</dbReference>
<dbReference type="PANTHER" id="PTHR21058:SF0">
    <property type="entry name" value="6,7-DIMETHYL-8-RIBITYLLUMAZINE SYNTHASE"/>
    <property type="match status" value="1"/>
</dbReference>
<evidence type="ECO:0000256" key="6">
    <source>
        <dbReference type="ARBA" id="ARBA00048785"/>
    </source>
</evidence>
<name>A0A6J4GY03_9BACT</name>
<dbReference type="PANTHER" id="PTHR21058">
    <property type="entry name" value="6,7-DIMETHYL-8-RIBITYLLUMAZINE SYNTHASE DMRL SYNTHASE LUMAZINE SYNTHASE"/>
    <property type="match status" value="1"/>
</dbReference>
<evidence type="ECO:0000256" key="4">
    <source>
        <dbReference type="ARBA" id="ARBA00022619"/>
    </source>
</evidence>
<feature type="active site" description="Proton donor" evidence="7">
    <location>
        <position position="90"/>
    </location>
</feature>
<evidence type="ECO:0000256" key="3">
    <source>
        <dbReference type="ARBA" id="ARBA00012664"/>
    </source>
</evidence>
<dbReference type="GO" id="GO:0009349">
    <property type="term" value="C:riboflavin synthase complex"/>
    <property type="evidence" value="ECO:0007669"/>
    <property type="project" value="UniProtKB-UniRule"/>
</dbReference>
<comment type="similarity">
    <text evidence="2 7">Belongs to the DMRL synthase family.</text>
</comment>
<evidence type="ECO:0000256" key="1">
    <source>
        <dbReference type="ARBA" id="ARBA00004917"/>
    </source>
</evidence>
<dbReference type="Gene3D" id="3.40.50.960">
    <property type="entry name" value="Lumazine/riboflavin synthase"/>
    <property type="match status" value="1"/>
</dbReference>
<evidence type="ECO:0000313" key="8">
    <source>
        <dbReference type="EMBL" id="CAA9209012.1"/>
    </source>
</evidence>
<dbReference type="SUPFAM" id="SSF52121">
    <property type="entry name" value="Lumazine synthase"/>
    <property type="match status" value="1"/>
</dbReference>
<protein>
    <recommendedName>
        <fullName evidence="3 7">6,7-dimethyl-8-ribityllumazine synthase</fullName>
        <shortName evidence="7">DMRL synthase</shortName>
        <shortName evidence="7">LS</shortName>
        <shortName evidence="7">Lumazine synthase</shortName>
        <ecNumber evidence="3 7">2.5.1.78</ecNumber>
    </recommendedName>
</protein>
<sequence length="158" mass="17012">MSTAVPPRPRLVIGKRVFPIVASQYNPKYVQGLVNHATDELRSLCPAAALTLHQVPGAFEIPVIVREIASQKKADAIIAIGVIMKGGTTHAEHIASSVTTALQQIAIEYGVPVINAVLSLKTEEQARERCLETKLNRGIEAARAAIEIANVMSELRAK</sequence>
<gene>
    <name evidence="7" type="primary">ribH</name>
    <name evidence="8" type="ORF">AVDCRST_MAG42-743</name>
</gene>
<dbReference type="CDD" id="cd09209">
    <property type="entry name" value="Lumazine_synthase-I"/>
    <property type="match status" value="1"/>
</dbReference>